<proteinExistence type="inferred from homology"/>
<dbReference type="InterPro" id="IPR006319">
    <property type="entry name" value="PEP_synth"/>
</dbReference>
<evidence type="ECO:0000256" key="15">
    <source>
        <dbReference type="PIRNR" id="PIRNR000854"/>
    </source>
</evidence>
<dbReference type="PROSITE" id="PS00370">
    <property type="entry name" value="PEP_ENZYMES_PHOS_SITE"/>
    <property type="match status" value="1"/>
</dbReference>
<evidence type="ECO:0000313" key="20">
    <source>
        <dbReference type="Proteomes" id="UP001328425"/>
    </source>
</evidence>
<dbReference type="PANTHER" id="PTHR43030:SF1">
    <property type="entry name" value="PHOSPHOENOLPYRUVATE SYNTHASE"/>
    <property type="match status" value="1"/>
</dbReference>
<dbReference type="PANTHER" id="PTHR43030">
    <property type="entry name" value="PHOSPHOENOLPYRUVATE SYNTHASE"/>
    <property type="match status" value="1"/>
</dbReference>
<keyword evidence="20" id="KW-1185">Reference proteome</keyword>
<reference evidence="19 20" key="1">
    <citation type="submission" date="2022-11" db="EMBL/GenBank/DDBJ databases">
        <title>The First Case of Preauricular Fistular Abscess Caused by Peptoniphilus grossensis.</title>
        <authorList>
            <person name="Byun J.-H."/>
        </authorList>
    </citation>
    <scope>NUCLEOTIDE SEQUENCE [LARGE SCALE GENOMIC DNA]</scope>
    <source>
        <strain evidence="19 20">GYB008</strain>
    </source>
</reference>
<organism evidence="19 20">
    <name type="scientific">Peptoniphilus grossensis</name>
    <dbReference type="NCBI Taxonomy" id="1465756"/>
    <lineage>
        <taxon>Bacteria</taxon>
        <taxon>Bacillati</taxon>
        <taxon>Bacillota</taxon>
        <taxon>Tissierellia</taxon>
        <taxon>Tissierellales</taxon>
        <taxon>Peptoniphilaceae</taxon>
        <taxon>Peptoniphilus</taxon>
    </lineage>
</organism>
<feature type="domain" description="PEP-utilising enzyme C-terminal" evidence="18">
    <location>
        <begin position="469"/>
        <end position="771"/>
    </location>
</feature>
<evidence type="ECO:0000256" key="5">
    <source>
        <dbReference type="ARBA" id="ARBA00011996"/>
    </source>
</evidence>
<evidence type="ECO:0000256" key="6">
    <source>
        <dbReference type="ARBA" id="ARBA00021623"/>
    </source>
</evidence>
<evidence type="ECO:0000256" key="8">
    <source>
        <dbReference type="ARBA" id="ARBA00022723"/>
    </source>
</evidence>
<dbReference type="InterPro" id="IPR013815">
    <property type="entry name" value="ATP_grasp_subdomain_1"/>
</dbReference>
<dbReference type="Proteomes" id="UP001328425">
    <property type="component" value="Unassembled WGS sequence"/>
</dbReference>
<evidence type="ECO:0000256" key="9">
    <source>
        <dbReference type="ARBA" id="ARBA00022741"/>
    </source>
</evidence>
<comment type="catalytic activity">
    <reaction evidence="14 15">
        <text>pyruvate + ATP + H2O = phosphoenolpyruvate + AMP + phosphate + 2 H(+)</text>
        <dbReference type="Rhea" id="RHEA:11364"/>
        <dbReference type="ChEBI" id="CHEBI:15361"/>
        <dbReference type="ChEBI" id="CHEBI:15377"/>
        <dbReference type="ChEBI" id="CHEBI:15378"/>
        <dbReference type="ChEBI" id="CHEBI:30616"/>
        <dbReference type="ChEBI" id="CHEBI:43474"/>
        <dbReference type="ChEBI" id="CHEBI:58702"/>
        <dbReference type="ChEBI" id="CHEBI:456215"/>
        <dbReference type="EC" id="2.7.9.2"/>
    </reaction>
</comment>
<evidence type="ECO:0000256" key="7">
    <source>
        <dbReference type="ARBA" id="ARBA00022679"/>
    </source>
</evidence>
<comment type="caution">
    <text evidence="19">The sequence shown here is derived from an EMBL/GenBank/DDBJ whole genome shotgun (WGS) entry which is preliminary data.</text>
</comment>
<dbReference type="PIRSF" id="PIRSF000854">
    <property type="entry name" value="PEP_synthase"/>
    <property type="match status" value="1"/>
</dbReference>
<dbReference type="SUPFAM" id="SSF52009">
    <property type="entry name" value="Phosphohistidine domain"/>
    <property type="match status" value="1"/>
</dbReference>
<dbReference type="Gene3D" id="3.30.470.20">
    <property type="entry name" value="ATP-grasp fold, B domain"/>
    <property type="match status" value="1"/>
</dbReference>
<comment type="pathway">
    <text evidence="3 15">Carbohydrate biosynthesis; gluconeogenesis.</text>
</comment>
<dbReference type="InterPro" id="IPR015813">
    <property type="entry name" value="Pyrv/PenolPyrv_kinase-like_dom"/>
</dbReference>
<evidence type="ECO:0000313" key="19">
    <source>
        <dbReference type="EMBL" id="MEF3317811.1"/>
    </source>
</evidence>
<evidence type="ECO:0000256" key="11">
    <source>
        <dbReference type="ARBA" id="ARBA00022840"/>
    </source>
</evidence>
<dbReference type="InterPro" id="IPR036637">
    <property type="entry name" value="Phosphohistidine_dom_sf"/>
</dbReference>
<evidence type="ECO:0000256" key="2">
    <source>
        <dbReference type="ARBA" id="ARBA00002988"/>
    </source>
</evidence>
<dbReference type="InterPro" id="IPR008279">
    <property type="entry name" value="PEP-util_enz_mobile_dom"/>
</dbReference>
<dbReference type="SUPFAM" id="SSF51621">
    <property type="entry name" value="Phosphoenolpyruvate/pyruvate domain"/>
    <property type="match status" value="1"/>
</dbReference>
<protein>
    <recommendedName>
        <fullName evidence="6 15">Phosphoenolpyruvate synthase</fullName>
        <shortName evidence="15">PEP synthase</shortName>
        <ecNumber evidence="5 15">2.7.9.2</ecNumber>
    </recommendedName>
    <alternativeName>
        <fullName evidence="13 15">Pyruvate, water dikinase</fullName>
    </alternativeName>
</protein>
<evidence type="ECO:0000256" key="10">
    <source>
        <dbReference type="ARBA" id="ARBA00022777"/>
    </source>
</evidence>
<dbReference type="Pfam" id="PF00391">
    <property type="entry name" value="PEP-utilizers"/>
    <property type="match status" value="1"/>
</dbReference>
<feature type="domain" description="PEP-utilising enzyme mobile" evidence="16">
    <location>
        <begin position="371"/>
        <end position="441"/>
    </location>
</feature>
<evidence type="ECO:0000256" key="14">
    <source>
        <dbReference type="ARBA" id="ARBA00047700"/>
    </source>
</evidence>
<keyword evidence="8 15" id="KW-0479">Metal-binding</keyword>
<dbReference type="InterPro" id="IPR040442">
    <property type="entry name" value="Pyrv_kinase-like_dom_sf"/>
</dbReference>
<comment type="similarity">
    <text evidence="4 15">Belongs to the PEP-utilizing enzyme family.</text>
</comment>
<keyword evidence="11 15" id="KW-0067">ATP-binding</keyword>
<dbReference type="InterPro" id="IPR000121">
    <property type="entry name" value="PEP_util_C"/>
</dbReference>
<evidence type="ECO:0000256" key="1">
    <source>
        <dbReference type="ARBA" id="ARBA00001946"/>
    </source>
</evidence>
<dbReference type="Pfam" id="PF02896">
    <property type="entry name" value="PEP-utilizers_C"/>
    <property type="match status" value="1"/>
</dbReference>
<keyword evidence="12 15" id="KW-0460">Magnesium</keyword>
<dbReference type="Pfam" id="PF01326">
    <property type="entry name" value="PPDK_N"/>
    <property type="match status" value="1"/>
</dbReference>
<dbReference type="SUPFAM" id="SSF56059">
    <property type="entry name" value="Glutathione synthetase ATP-binding domain-like"/>
    <property type="match status" value="1"/>
</dbReference>
<dbReference type="InterPro" id="IPR023151">
    <property type="entry name" value="PEP_util_CS"/>
</dbReference>
<dbReference type="InterPro" id="IPR018274">
    <property type="entry name" value="PEP_util_AS"/>
</dbReference>
<keyword evidence="9 15" id="KW-0547">Nucleotide-binding</keyword>
<evidence type="ECO:0000256" key="3">
    <source>
        <dbReference type="ARBA" id="ARBA00004742"/>
    </source>
</evidence>
<dbReference type="NCBIfam" id="TIGR01418">
    <property type="entry name" value="PEP_synth"/>
    <property type="match status" value="1"/>
</dbReference>
<dbReference type="Gene3D" id="3.20.20.60">
    <property type="entry name" value="Phosphoenolpyruvate-binding domains"/>
    <property type="match status" value="1"/>
</dbReference>
<evidence type="ECO:0000256" key="4">
    <source>
        <dbReference type="ARBA" id="ARBA00007837"/>
    </source>
</evidence>
<comment type="cofactor">
    <cofactor evidence="1 15">
        <name>Mg(2+)</name>
        <dbReference type="ChEBI" id="CHEBI:18420"/>
    </cofactor>
</comment>
<dbReference type="PROSITE" id="PS00742">
    <property type="entry name" value="PEP_ENZYMES_2"/>
    <property type="match status" value="1"/>
</dbReference>
<name>A0ABU7XBU6_9FIRM</name>
<accession>A0ABU7XBU6</accession>
<dbReference type="InterPro" id="IPR002192">
    <property type="entry name" value="PPDK_AMP/ATP-bd"/>
</dbReference>
<dbReference type="EMBL" id="JARBCY010000025">
    <property type="protein sequence ID" value="MEF3317811.1"/>
    <property type="molecule type" value="Genomic_DNA"/>
</dbReference>
<comment type="function">
    <text evidence="2 15">Catalyzes the phosphorylation of pyruvate to phosphoenolpyruvate.</text>
</comment>
<dbReference type="Gene3D" id="3.50.30.10">
    <property type="entry name" value="Phosphohistidine domain"/>
    <property type="match status" value="1"/>
</dbReference>
<evidence type="ECO:0000259" key="16">
    <source>
        <dbReference type="Pfam" id="PF00391"/>
    </source>
</evidence>
<keyword evidence="7 15" id="KW-0808">Transferase</keyword>
<keyword evidence="10 15" id="KW-0418">Kinase</keyword>
<feature type="domain" description="Pyruvate phosphate dikinase AMP/ATP-binding" evidence="17">
    <location>
        <begin position="20"/>
        <end position="338"/>
    </location>
</feature>
<dbReference type="GO" id="GO:0008986">
    <property type="term" value="F:pyruvate, water dikinase activity"/>
    <property type="evidence" value="ECO:0007669"/>
    <property type="project" value="UniProtKB-EC"/>
</dbReference>
<dbReference type="NCBIfam" id="NF005057">
    <property type="entry name" value="PRK06464.1"/>
    <property type="match status" value="1"/>
</dbReference>
<dbReference type="EC" id="2.7.9.2" evidence="5 15"/>
<evidence type="ECO:0000259" key="18">
    <source>
        <dbReference type="Pfam" id="PF02896"/>
    </source>
</evidence>
<evidence type="ECO:0000256" key="13">
    <source>
        <dbReference type="ARBA" id="ARBA00033470"/>
    </source>
</evidence>
<evidence type="ECO:0000259" key="17">
    <source>
        <dbReference type="Pfam" id="PF01326"/>
    </source>
</evidence>
<gene>
    <name evidence="19" type="primary">ppsA</name>
    <name evidence="19" type="ORF">PV361_03740</name>
</gene>
<dbReference type="RefSeq" id="WP_332087011.1">
    <property type="nucleotide sequence ID" value="NZ_JARBCY010000025.1"/>
</dbReference>
<sequence length="782" mass="86823">MSKYNYIKWFDEIGKEDVGIVGGKGANLGELISFGLPVPPGFCVTASGYTKFIKYAELDEVVKFLMEAVDVENVDELTNASKEIQKKIKEKEFDPELKEEILSAYREFSENIGVKDPEVAVRSSATAEDLPDASFAGQQDTYLHISGEEELLNHIRDCFASLWTSRAIYYREKQNYDHFDVALSVVIQKMVNSEKSGVMFTANPINNSKDEMMINASYGLGEAVVSGIVTPDEYIIDKKTKKVIEKNIAEKEYMVIKNEDGVGTRVVNVKDILGADAVKAEALSPKELDTLVERGLKVEKLYGSVQDTEWGFDRDTKEFYFLQSRPITTLGDKEEKEEKLITLVKGLPASPGIGRGKVKLIKDISEINLVEEGDVLVTAMTNPDMVPAMRKCAGVVTDEGGRTCHAAIVSRELQIPCIVGAKTATKTLKTGDTVTVDAVRGIVYEGEVLKEKEEKKSPDSPNVSSIANLDELRNLFAPTTATKIYMNLGEPELIEKYKNLPMDGIGLMRTEFIFTNMIGAHPMYLVKTGQGDLMIDKLAEGISKVAQAIYPKNLVVRTSDFRTNEFRGLKGGDEVEPIEANPMIGWRGVSRYISPEYEEGFRLECRAIKKVREEYGLTNVIVMLPFVRTPEELRVVKGIMAEEGLVQSKNFKIWIMAEVPAVVLQAEEFAELVDGFSIGSNDLTQLVMGADRDSGVLNNMGYFDERNDAVKIALKTIIDAANKKGITCSICGQGPSQYPELAEFLVECGITSMSVNPDTVEYTRRLVASVEQKIILKKLRQM</sequence>
<evidence type="ECO:0000256" key="12">
    <source>
        <dbReference type="ARBA" id="ARBA00022842"/>
    </source>
</evidence>
<dbReference type="Gene3D" id="3.30.1490.20">
    <property type="entry name" value="ATP-grasp fold, A domain"/>
    <property type="match status" value="1"/>
</dbReference>